<accession>A0A4C1TTD6</accession>
<evidence type="ECO:0000313" key="2">
    <source>
        <dbReference type="Proteomes" id="UP000299102"/>
    </source>
</evidence>
<reference evidence="1 2" key="1">
    <citation type="journal article" date="2019" name="Commun. Biol.">
        <title>The bagworm genome reveals a unique fibroin gene that provides high tensile strength.</title>
        <authorList>
            <person name="Kono N."/>
            <person name="Nakamura H."/>
            <person name="Ohtoshi R."/>
            <person name="Tomita M."/>
            <person name="Numata K."/>
            <person name="Arakawa K."/>
        </authorList>
    </citation>
    <scope>NUCLEOTIDE SEQUENCE [LARGE SCALE GENOMIC DNA]</scope>
</reference>
<gene>
    <name evidence="1" type="ORF">EVAR_17286_1</name>
</gene>
<protein>
    <submittedName>
        <fullName evidence="1">Uncharacterized protein</fullName>
    </submittedName>
</protein>
<name>A0A4C1TTD6_EUMVA</name>
<proteinExistence type="predicted"/>
<dbReference type="OrthoDB" id="5317514at2759"/>
<keyword evidence="2" id="KW-1185">Reference proteome</keyword>
<dbReference type="Proteomes" id="UP000299102">
    <property type="component" value="Unassembled WGS sequence"/>
</dbReference>
<dbReference type="AlphaFoldDB" id="A0A4C1TTD6"/>
<comment type="caution">
    <text evidence="1">The sequence shown here is derived from an EMBL/GenBank/DDBJ whole genome shotgun (WGS) entry which is preliminary data.</text>
</comment>
<dbReference type="Gene3D" id="2.130.10.130">
    <property type="entry name" value="Integrin alpha, N-terminal"/>
    <property type="match status" value="1"/>
</dbReference>
<dbReference type="InterPro" id="IPR028994">
    <property type="entry name" value="Integrin_alpha_N"/>
</dbReference>
<evidence type="ECO:0000313" key="1">
    <source>
        <dbReference type="EMBL" id="GBP17164.1"/>
    </source>
</evidence>
<organism evidence="1 2">
    <name type="scientific">Eumeta variegata</name>
    <name type="common">Bagworm moth</name>
    <name type="synonym">Eumeta japonica</name>
    <dbReference type="NCBI Taxonomy" id="151549"/>
    <lineage>
        <taxon>Eukaryota</taxon>
        <taxon>Metazoa</taxon>
        <taxon>Ecdysozoa</taxon>
        <taxon>Arthropoda</taxon>
        <taxon>Hexapoda</taxon>
        <taxon>Insecta</taxon>
        <taxon>Pterygota</taxon>
        <taxon>Neoptera</taxon>
        <taxon>Endopterygota</taxon>
        <taxon>Lepidoptera</taxon>
        <taxon>Glossata</taxon>
        <taxon>Ditrysia</taxon>
        <taxon>Tineoidea</taxon>
        <taxon>Psychidae</taxon>
        <taxon>Oiketicinae</taxon>
        <taxon>Eumeta</taxon>
    </lineage>
</organism>
<dbReference type="EMBL" id="BGZK01000085">
    <property type="protein sequence ID" value="GBP17164.1"/>
    <property type="molecule type" value="Genomic_DNA"/>
</dbReference>
<sequence>MRIVKRLLVGAPEDDTRRRPEVKRPGSVYRCEPTYADQCREIIFDNLQVRRPSSEIVNQTAVAAGAGVRVDEREPADGQCAWEILRRR</sequence>